<comment type="caution">
    <text evidence="10">The sequence shown here is derived from an EMBL/GenBank/DDBJ whole genome shotgun (WGS) entry which is preliminary data.</text>
</comment>
<dbReference type="Pfam" id="PF03453">
    <property type="entry name" value="MoeA_N"/>
    <property type="match status" value="1"/>
</dbReference>
<evidence type="ECO:0000313" key="10">
    <source>
        <dbReference type="EMBL" id="OYN88455.1"/>
    </source>
</evidence>
<dbReference type="Gene3D" id="3.90.105.10">
    <property type="entry name" value="Molybdopterin biosynthesis moea protein, domain 2"/>
    <property type="match status" value="1"/>
</dbReference>
<reference evidence="10 11" key="1">
    <citation type="submission" date="2017-07" db="EMBL/GenBank/DDBJ databases">
        <title>Draft whole genome sequences of clinical Proprionibacteriaceae strains.</title>
        <authorList>
            <person name="Bernier A.-M."/>
            <person name="Bernard K."/>
            <person name="Domingo M.-C."/>
        </authorList>
    </citation>
    <scope>NUCLEOTIDE SEQUENCE [LARGE SCALE GENOMIC DNA]</scope>
    <source>
        <strain evidence="10 11">NML 160184</strain>
    </source>
</reference>
<keyword evidence="4 7" id="KW-0500">Molybdenum</keyword>
<dbReference type="InterPro" id="IPR001453">
    <property type="entry name" value="MoaB/Mog_dom"/>
</dbReference>
<dbReference type="RefSeq" id="WP_094450147.1">
    <property type="nucleotide sequence ID" value="NZ_NMVI01000012.1"/>
</dbReference>
<dbReference type="SUPFAM" id="SSF63882">
    <property type="entry name" value="MoeA N-terminal region -like"/>
    <property type="match status" value="1"/>
</dbReference>
<proteinExistence type="inferred from homology"/>
<dbReference type="PANTHER" id="PTHR10192:SF5">
    <property type="entry name" value="GEPHYRIN"/>
    <property type="match status" value="1"/>
</dbReference>
<comment type="catalytic activity">
    <reaction evidence="6">
        <text>adenylyl-molybdopterin + molybdate = Mo-molybdopterin + AMP + H(+)</text>
        <dbReference type="Rhea" id="RHEA:35047"/>
        <dbReference type="ChEBI" id="CHEBI:15378"/>
        <dbReference type="ChEBI" id="CHEBI:36264"/>
        <dbReference type="ChEBI" id="CHEBI:62727"/>
        <dbReference type="ChEBI" id="CHEBI:71302"/>
        <dbReference type="ChEBI" id="CHEBI:456215"/>
        <dbReference type="EC" id="2.10.1.1"/>
    </reaction>
</comment>
<dbReference type="Gene3D" id="2.170.190.11">
    <property type="entry name" value="Molybdopterin biosynthesis moea protein, domain 3"/>
    <property type="match status" value="1"/>
</dbReference>
<dbReference type="GO" id="GO:0006777">
    <property type="term" value="P:Mo-molybdopterin cofactor biosynthetic process"/>
    <property type="evidence" value="ECO:0007669"/>
    <property type="project" value="UniProtKB-UniRule"/>
</dbReference>
<dbReference type="EC" id="2.10.1.1" evidence="7"/>
<evidence type="ECO:0000256" key="8">
    <source>
        <dbReference type="SAM" id="MobiDB-lite"/>
    </source>
</evidence>
<sequence length="441" mass="46595">MGLFRRKKQVVEAPEPEPEPTLPPAPDPDELGRRSVADHRDWLLSMVEPLPPFGMELLDAWGLPVCEDLLSDIALPAHDQAAIAGYAVRAADVAGAAEDNPLKLTAIGSLDASDGAEGFGEELPARSAVRVTVGAPIPGDADAVVPLGLTDRGEQELSVFGHVRAGDNIRVRGSDVSIGDELIRDGDLLGARNTGLLAATGFDKVLARPRPRVVVLATGTDLVPPGTGLREGEVYDSNSHMLAAAARAQGAQVFRVGIVSQDPEEVKQTISDQLVRADLLICTGGRDDDQTIVGQVVPELGPTDVSEVALQPGHKQGFGLIGDEEVPIVLLPGDPVGAFVSFEVFVRPLLRKQMGLEPLDRSVLDCTLATQVTSEPGVAEVLRARVTDTSEGPVIEPIGSPDSHQLGDLAEGNALLLLDPDTEVLEKGDLVLAWPLQKDDR</sequence>
<dbReference type="InterPro" id="IPR036135">
    <property type="entry name" value="MoeA_linker/N_sf"/>
</dbReference>
<evidence type="ECO:0000256" key="1">
    <source>
        <dbReference type="ARBA" id="ARBA00002901"/>
    </source>
</evidence>
<dbReference type="Pfam" id="PF03454">
    <property type="entry name" value="MoeA_C"/>
    <property type="match status" value="1"/>
</dbReference>
<evidence type="ECO:0000256" key="2">
    <source>
        <dbReference type="ARBA" id="ARBA00005046"/>
    </source>
</evidence>
<dbReference type="SUPFAM" id="SSF53218">
    <property type="entry name" value="Molybdenum cofactor biosynthesis proteins"/>
    <property type="match status" value="1"/>
</dbReference>
<keyword evidence="7" id="KW-0479">Metal-binding</keyword>
<dbReference type="SMART" id="SM00852">
    <property type="entry name" value="MoCF_biosynth"/>
    <property type="match status" value="1"/>
</dbReference>
<dbReference type="EMBL" id="NMVI01000012">
    <property type="protein sequence ID" value="OYN88455.1"/>
    <property type="molecule type" value="Genomic_DNA"/>
</dbReference>
<dbReference type="InterPro" id="IPR036688">
    <property type="entry name" value="MoeA_C_domain_IV_sf"/>
</dbReference>
<gene>
    <name evidence="10" type="ORF">CGZ92_04245</name>
</gene>
<protein>
    <recommendedName>
        <fullName evidence="7">Molybdopterin molybdenumtransferase</fullName>
        <ecNumber evidence="7">2.10.1.1</ecNumber>
    </recommendedName>
</protein>
<evidence type="ECO:0000256" key="6">
    <source>
        <dbReference type="ARBA" id="ARBA00047317"/>
    </source>
</evidence>
<dbReference type="CDD" id="cd00887">
    <property type="entry name" value="MoeA"/>
    <property type="match status" value="1"/>
</dbReference>
<dbReference type="GO" id="GO:0061599">
    <property type="term" value="F:molybdopterin molybdotransferase activity"/>
    <property type="evidence" value="ECO:0007669"/>
    <property type="project" value="UniProtKB-UniRule"/>
</dbReference>
<dbReference type="NCBIfam" id="NF045515">
    <property type="entry name" value="Glp_gephyrin"/>
    <property type="match status" value="1"/>
</dbReference>
<dbReference type="GO" id="GO:0046872">
    <property type="term" value="F:metal ion binding"/>
    <property type="evidence" value="ECO:0007669"/>
    <property type="project" value="UniProtKB-UniRule"/>
</dbReference>
<dbReference type="Proteomes" id="UP000216533">
    <property type="component" value="Unassembled WGS sequence"/>
</dbReference>
<dbReference type="GO" id="GO:0005829">
    <property type="term" value="C:cytosol"/>
    <property type="evidence" value="ECO:0007669"/>
    <property type="project" value="TreeGrafter"/>
</dbReference>
<dbReference type="InterPro" id="IPR038987">
    <property type="entry name" value="MoeA-like"/>
</dbReference>
<evidence type="ECO:0000256" key="3">
    <source>
        <dbReference type="ARBA" id="ARBA00010763"/>
    </source>
</evidence>
<feature type="domain" description="MoaB/Mog" evidence="9">
    <location>
        <begin position="214"/>
        <end position="352"/>
    </location>
</feature>
<comment type="pathway">
    <text evidence="2 7">Cofactor biosynthesis; molybdopterin biosynthesis.</text>
</comment>
<dbReference type="SUPFAM" id="SSF63867">
    <property type="entry name" value="MoeA C-terminal domain-like"/>
    <property type="match status" value="1"/>
</dbReference>
<keyword evidence="5 7" id="KW-0501">Molybdenum cofactor biosynthesis</keyword>
<dbReference type="PANTHER" id="PTHR10192">
    <property type="entry name" value="MOLYBDOPTERIN BIOSYNTHESIS PROTEIN"/>
    <property type="match status" value="1"/>
</dbReference>
<evidence type="ECO:0000313" key="11">
    <source>
        <dbReference type="Proteomes" id="UP000216533"/>
    </source>
</evidence>
<dbReference type="InterPro" id="IPR005111">
    <property type="entry name" value="MoeA_C_domain_IV"/>
</dbReference>
<evidence type="ECO:0000256" key="5">
    <source>
        <dbReference type="ARBA" id="ARBA00023150"/>
    </source>
</evidence>
<keyword evidence="7" id="KW-0460">Magnesium</keyword>
<feature type="region of interest" description="Disordered" evidence="8">
    <location>
        <begin position="1"/>
        <end position="33"/>
    </location>
</feature>
<evidence type="ECO:0000259" key="9">
    <source>
        <dbReference type="SMART" id="SM00852"/>
    </source>
</evidence>
<organism evidence="10 11">
    <name type="scientific">Parenemella sanctibonifatiensis</name>
    <dbReference type="NCBI Taxonomy" id="2016505"/>
    <lineage>
        <taxon>Bacteria</taxon>
        <taxon>Bacillati</taxon>
        <taxon>Actinomycetota</taxon>
        <taxon>Actinomycetes</taxon>
        <taxon>Propionibacteriales</taxon>
        <taxon>Propionibacteriaceae</taxon>
        <taxon>Parenemella</taxon>
    </lineage>
</organism>
<dbReference type="Gene3D" id="2.40.340.10">
    <property type="entry name" value="MoeA, C-terminal, domain IV"/>
    <property type="match status" value="1"/>
</dbReference>
<name>A0A255EFT4_9ACTN</name>
<dbReference type="InterPro" id="IPR005110">
    <property type="entry name" value="MoeA_linker/N"/>
</dbReference>
<comment type="similarity">
    <text evidence="3 7">Belongs to the MoeA family.</text>
</comment>
<comment type="function">
    <text evidence="1 7">Catalyzes the insertion of molybdate into adenylated molybdopterin with the concomitant release of AMP.</text>
</comment>
<dbReference type="Pfam" id="PF00994">
    <property type="entry name" value="MoCF_biosynth"/>
    <property type="match status" value="1"/>
</dbReference>
<comment type="cofactor">
    <cofactor evidence="7">
        <name>Mg(2+)</name>
        <dbReference type="ChEBI" id="CHEBI:18420"/>
    </cofactor>
</comment>
<dbReference type="Gene3D" id="3.40.980.10">
    <property type="entry name" value="MoaB/Mog-like domain"/>
    <property type="match status" value="1"/>
</dbReference>
<evidence type="ECO:0000256" key="4">
    <source>
        <dbReference type="ARBA" id="ARBA00022505"/>
    </source>
</evidence>
<dbReference type="AlphaFoldDB" id="A0A255EFT4"/>
<dbReference type="UniPathway" id="UPA00344"/>
<dbReference type="InterPro" id="IPR036425">
    <property type="entry name" value="MoaB/Mog-like_dom_sf"/>
</dbReference>
<evidence type="ECO:0000256" key="7">
    <source>
        <dbReference type="RuleBase" id="RU365090"/>
    </source>
</evidence>
<accession>A0A255EFT4</accession>
<keyword evidence="7 10" id="KW-0808">Transferase</keyword>